<accession>A0A1F5K8H9</accession>
<comment type="caution">
    <text evidence="3">The sequence shown here is derived from an EMBL/GenBank/DDBJ whole genome shotgun (WGS) entry which is preliminary data.</text>
</comment>
<dbReference type="AlphaFoldDB" id="A0A1F5K8H9"/>
<reference evidence="3 4" key="1">
    <citation type="journal article" date="2016" name="Nat. Commun.">
        <title>Thousands of microbial genomes shed light on interconnected biogeochemical processes in an aquifer system.</title>
        <authorList>
            <person name="Anantharaman K."/>
            <person name="Brown C.T."/>
            <person name="Hug L.A."/>
            <person name="Sharon I."/>
            <person name="Castelle C.J."/>
            <person name="Probst A.J."/>
            <person name="Thomas B.C."/>
            <person name="Singh A."/>
            <person name="Wilkins M.J."/>
            <person name="Karaoz U."/>
            <person name="Brodie E.L."/>
            <person name="Williams K.H."/>
            <person name="Hubbard S.S."/>
            <person name="Banfield J.F."/>
        </authorList>
    </citation>
    <scope>NUCLEOTIDE SEQUENCE [LARGE SCALE GENOMIC DNA]</scope>
</reference>
<gene>
    <name evidence="3" type="ORF">A3F00_02430</name>
</gene>
<protein>
    <recommendedName>
        <fullName evidence="5">Dehydrogenase</fullName>
    </recommendedName>
</protein>
<dbReference type="CDD" id="cd05233">
    <property type="entry name" value="SDR_c"/>
    <property type="match status" value="1"/>
</dbReference>
<dbReference type="Gene3D" id="3.40.50.720">
    <property type="entry name" value="NAD(P)-binding Rossmann-like Domain"/>
    <property type="match status" value="1"/>
</dbReference>
<dbReference type="InterPro" id="IPR036291">
    <property type="entry name" value="NAD(P)-bd_dom_sf"/>
</dbReference>
<dbReference type="Pfam" id="PF00106">
    <property type="entry name" value="adh_short"/>
    <property type="match status" value="1"/>
</dbReference>
<comment type="similarity">
    <text evidence="1 2">Belongs to the short-chain dehydrogenases/reductases (SDR) family.</text>
</comment>
<name>A0A1F5K8H9_9BACT</name>
<dbReference type="PRINTS" id="PR00081">
    <property type="entry name" value="GDHRDH"/>
</dbReference>
<organism evidence="3 4">
    <name type="scientific">Candidatus Daviesbacteria bacterium RIFCSPHIGHO2_12_FULL_37_11</name>
    <dbReference type="NCBI Taxonomy" id="1797777"/>
    <lineage>
        <taxon>Bacteria</taxon>
        <taxon>Candidatus Daviesiibacteriota</taxon>
    </lineage>
</organism>
<dbReference type="SUPFAM" id="SSF51735">
    <property type="entry name" value="NAD(P)-binding Rossmann-fold domains"/>
    <property type="match status" value="1"/>
</dbReference>
<sequence>MLFNKNAVITGGARGIGFAIAKELVSRGAKVVICSRTKSDLEKALVNLNQDREVAYGILCDVSNLSSCKKLIKFAKVKLKRIDILVNNAGIYGPIGAFEKINLKEWEKALHINFMGMVYCSYLVIPEMEKSGAGKIINLCGAGVGGKSLPRFSAYFSSKFAVAGFTEVLADELKDENIQVNSISPGGVNTYINEYLLKQGPKKTGKEMYEQALEQKKTGGIPPELAAKLVAFLASDESSHITGRLLSAKWNSPESLKKVKFSNSLYKLRRIDQELFYEKK</sequence>
<dbReference type="InterPro" id="IPR002347">
    <property type="entry name" value="SDR_fam"/>
</dbReference>
<evidence type="ECO:0008006" key="5">
    <source>
        <dbReference type="Google" id="ProtNLM"/>
    </source>
</evidence>
<proteinExistence type="inferred from homology"/>
<dbReference type="EMBL" id="MFDE01000048">
    <property type="protein sequence ID" value="OGE37237.1"/>
    <property type="molecule type" value="Genomic_DNA"/>
</dbReference>
<evidence type="ECO:0000313" key="3">
    <source>
        <dbReference type="EMBL" id="OGE37237.1"/>
    </source>
</evidence>
<evidence type="ECO:0000313" key="4">
    <source>
        <dbReference type="Proteomes" id="UP000176527"/>
    </source>
</evidence>
<dbReference type="PRINTS" id="PR00080">
    <property type="entry name" value="SDRFAMILY"/>
</dbReference>
<evidence type="ECO:0000256" key="2">
    <source>
        <dbReference type="RuleBase" id="RU000363"/>
    </source>
</evidence>
<dbReference type="FunFam" id="3.40.50.720:FF:000084">
    <property type="entry name" value="Short-chain dehydrogenase reductase"/>
    <property type="match status" value="1"/>
</dbReference>
<dbReference type="PANTHER" id="PTHR43943:SF2">
    <property type="entry name" value="DEHYDROGENASE_REDUCTASE 4"/>
    <property type="match status" value="1"/>
</dbReference>
<dbReference type="PANTHER" id="PTHR43943">
    <property type="entry name" value="DEHYDROGENASE/REDUCTASE (SDR FAMILY) MEMBER 4"/>
    <property type="match status" value="1"/>
</dbReference>
<dbReference type="Proteomes" id="UP000176527">
    <property type="component" value="Unassembled WGS sequence"/>
</dbReference>
<evidence type="ECO:0000256" key="1">
    <source>
        <dbReference type="ARBA" id="ARBA00006484"/>
    </source>
</evidence>